<comment type="similarity">
    <text evidence="1">Belongs to the peptidase M13 family.</text>
</comment>
<dbReference type="InterPro" id="IPR008753">
    <property type="entry name" value="Peptidase_M13_N"/>
</dbReference>
<dbReference type="VEuPathDB" id="VectorBase:LDEU009203"/>
<dbReference type="Gene3D" id="1.10.1380.10">
    <property type="entry name" value="Neutral endopeptidase , domain2"/>
    <property type="match status" value="1"/>
</dbReference>
<dbReference type="Pfam" id="PF05649">
    <property type="entry name" value="Peptidase_M13_N"/>
    <property type="match status" value="1"/>
</dbReference>
<reference evidence="3 4" key="1">
    <citation type="journal article" date="2018" name="Gigascience">
        <title>Genomes of trombidid mites reveal novel predicted allergens and laterally-transferred genes associated with secondary metabolism.</title>
        <authorList>
            <person name="Dong X."/>
            <person name="Chaisiri K."/>
            <person name="Xia D."/>
            <person name="Armstrong S.D."/>
            <person name="Fang Y."/>
            <person name="Donnelly M.J."/>
            <person name="Kadowaki T."/>
            <person name="McGarry J.W."/>
            <person name="Darby A.C."/>
            <person name="Makepeace B.L."/>
        </authorList>
    </citation>
    <scope>NUCLEOTIDE SEQUENCE [LARGE SCALE GENOMIC DNA]</scope>
    <source>
        <strain evidence="3">UoL-UT</strain>
    </source>
</reference>
<feature type="domain" description="Peptidase M13 N-terminal" evidence="2">
    <location>
        <begin position="9"/>
        <end position="218"/>
    </location>
</feature>
<accession>A0A443S5M6</accession>
<name>A0A443S5M6_9ACAR</name>
<dbReference type="InterPro" id="IPR000718">
    <property type="entry name" value="Peptidase_M13"/>
</dbReference>
<dbReference type="InterPro" id="IPR042089">
    <property type="entry name" value="Peptidase_M13_dom_2"/>
</dbReference>
<gene>
    <name evidence="3" type="ORF">B4U80_13994</name>
</gene>
<evidence type="ECO:0000256" key="1">
    <source>
        <dbReference type="ARBA" id="ARBA00007357"/>
    </source>
</evidence>
<sequence length="224" mass="26744">MNSIGGLPITQRLDEWDATHYEWQKSYAHCYTRLNSLQFFFETYITFDVETNYTSRIIEVIPLFDPFNSRLFDKNLTRSEKLKAENEYRDKMKQMLNFLDRSSNSQISGDFDELIIFENKLWNAMNSKTNKTDLTRRVTIYQMENNFPYMNWLQIFRQMFEKTDIVITEDEPILVYDIYYFNALSIILSETSKRTIANYIGLKILSSYGVNMIPKLREMCVAFV</sequence>
<evidence type="ECO:0000313" key="3">
    <source>
        <dbReference type="EMBL" id="RWS22837.1"/>
    </source>
</evidence>
<proteinExistence type="inferred from homology"/>
<comment type="caution">
    <text evidence="3">The sequence shown here is derived from an EMBL/GenBank/DDBJ whole genome shotgun (WGS) entry which is preliminary data.</text>
</comment>
<keyword evidence="4" id="KW-1185">Reference proteome</keyword>
<evidence type="ECO:0000313" key="4">
    <source>
        <dbReference type="Proteomes" id="UP000288716"/>
    </source>
</evidence>
<protein>
    <submittedName>
        <fullName evidence="3">Membrane metallo-endopeptidase-like 1-like protein</fullName>
    </submittedName>
</protein>
<dbReference type="GO" id="GO:0006508">
    <property type="term" value="P:proteolysis"/>
    <property type="evidence" value="ECO:0007669"/>
    <property type="project" value="InterPro"/>
</dbReference>
<dbReference type="GO" id="GO:0004222">
    <property type="term" value="F:metalloendopeptidase activity"/>
    <property type="evidence" value="ECO:0007669"/>
    <property type="project" value="InterPro"/>
</dbReference>
<evidence type="ECO:0000259" key="2">
    <source>
        <dbReference type="Pfam" id="PF05649"/>
    </source>
</evidence>
<dbReference type="PROSITE" id="PS51885">
    <property type="entry name" value="NEPRILYSIN"/>
    <property type="match status" value="1"/>
</dbReference>
<dbReference type="AlphaFoldDB" id="A0A443S5M6"/>
<organism evidence="3 4">
    <name type="scientific">Leptotrombidium deliense</name>
    <dbReference type="NCBI Taxonomy" id="299467"/>
    <lineage>
        <taxon>Eukaryota</taxon>
        <taxon>Metazoa</taxon>
        <taxon>Ecdysozoa</taxon>
        <taxon>Arthropoda</taxon>
        <taxon>Chelicerata</taxon>
        <taxon>Arachnida</taxon>
        <taxon>Acari</taxon>
        <taxon>Acariformes</taxon>
        <taxon>Trombidiformes</taxon>
        <taxon>Prostigmata</taxon>
        <taxon>Anystina</taxon>
        <taxon>Parasitengona</taxon>
        <taxon>Trombiculoidea</taxon>
        <taxon>Trombiculidae</taxon>
        <taxon>Leptotrombidium</taxon>
    </lineage>
</organism>
<dbReference type="SUPFAM" id="SSF55486">
    <property type="entry name" value="Metalloproteases ('zincins'), catalytic domain"/>
    <property type="match status" value="1"/>
</dbReference>
<dbReference type="Proteomes" id="UP000288716">
    <property type="component" value="Unassembled WGS sequence"/>
</dbReference>
<dbReference type="EMBL" id="NCKV01007782">
    <property type="protein sequence ID" value="RWS22837.1"/>
    <property type="molecule type" value="Genomic_DNA"/>
</dbReference>